<dbReference type="AlphaFoldDB" id="A0A0R3QDY1"/>
<evidence type="ECO:0000313" key="1">
    <source>
        <dbReference type="WBParaSite" id="BTMF_0000456701-mRNA-1"/>
    </source>
</evidence>
<accession>A0A0R3QDY1</accession>
<reference evidence="1" key="1">
    <citation type="submission" date="2017-02" db="UniProtKB">
        <authorList>
            <consortium name="WormBaseParasite"/>
        </authorList>
    </citation>
    <scope>IDENTIFICATION</scope>
</reference>
<organism evidence="1">
    <name type="scientific">Brugia timori</name>
    <dbReference type="NCBI Taxonomy" id="42155"/>
    <lineage>
        <taxon>Eukaryota</taxon>
        <taxon>Metazoa</taxon>
        <taxon>Ecdysozoa</taxon>
        <taxon>Nematoda</taxon>
        <taxon>Chromadorea</taxon>
        <taxon>Rhabditida</taxon>
        <taxon>Spirurina</taxon>
        <taxon>Spiruromorpha</taxon>
        <taxon>Filarioidea</taxon>
        <taxon>Onchocercidae</taxon>
        <taxon>Brugia</taxon>
    </lineage>
</organism>
<proteinExistence type="predicted"/>
<protein>
    <submittedName>
        <fullName evidence="1">Ovule protein</fullName>
    </submittedName>
</protein>
<sequence>LFKLNIFNDRIHHLYAFFATFANQSLRKCHNHVPISSIIIKYEPTAKMRPNQICLSVHSPACLQNMIKMYIKFFWLQNHEIQFSYISGIDVDDTHPTLHIGISHLRCKTSMAFNLKLK</sequence>
<dbReference type="WBParaSite" id="BTMF_0000456701-mRNA-1">
    <property type="protein sequence ID" value="BTMF_0000456701-mRNA-1"/>
    <property type="gene ID" value="BTMF_0000456701"/>
</dbReference>
<name>A0A0R3QDY1_9BILA</name>